<name>A0AAV5VXT5_9BILA</name>
<feature type="non-terminal residue" evidence="1">
    <location>
        <position position="1"/>
    </location>
</feature>
<proteinExistence type="predicted"/>
<dbReference type="EMBL" id="BTSY01000004">
    <property type="protein sequence ID" value="GMT23331.1"/>
    <property type="molecule type" value="Genomic_DNA"/>
</dbReference>
<sequence>GGIYGEIGVSTPTRLFPLFLLMSTRGRWEEPARLTRFTRTAMRGESSWVHALLLHSSSSVLARDFSSSFHGDPRGVRPMIVCVVHQNGKMHFSFHVCDLLRDALLLSSHSPSPSPSLS</sequence>
<organism evidence="1 2">
    <name type="scientific">Pristionchus fissidentatus</name>
    <dbReference type="NCBI Taxonomy" id="1538716"/>
    <lineage>
        <taxon>Eukaryota</taxon>
        <taxon>Metazoa</taxon>
        <taxon>Ecdysozoa</taxon>
        <taxon>Nematoda</taxon>
        <taxon>Chromadorea</taxon>
        <taxon>Rhabditida</taxon>
        <taxon>Rhabditina</taxon>
        <taxon>Diplogasteromorpha</taxon>
        <taxon>Diplogasteroidea</taxon>
        <taxon>Neodiplogasteridae</taxon>
        <taxon>Pristionchus</taxon>
    </lineage>
</organism>
<evidence type="ECO:0000313" key="2">
    <source>
        <dbReference type="Proteomes" id="UP001432322"/>
    </source>
</evidence>
<comment type="caution">
    <text evidence="1">The sequence shown here is derived from an EMBL/GenBank/DDBJ whole genome shotgun (WGS) entry which is preliminary data.</text>
</comment>
<reference evidence="1" key="1">
    <citation type="submission" date="2023-10" db="EMBL/GenBank/DDBJ databases">
        <title>Genome assembly of Pristionchus species.</title>
        <authorList>
            <person name="Yoshida K."/>
            <person name="Sommer R.J."/>
        </authorList>
    </citation>
    <scope>NUCLEOTIDE SEQUENCE</scope>
    <source>
        <strain evidence="1">RS5133</strain>
    </source>
</reference>
<accession>A0AAV5VXT5</accession>
<dbReference type="AlphaFoldDB" id="A0AAV5VXT5"/>
<protein>
    <submittedName>
        <fullName evidence="1">Uncharacterized protein</fullName>
    </submittedName>
</protein>
<gene>
    <name evidence="1" type="ORF">PFISCL1PPCAC_14628</name>
</gene>
<keyword evidence="2" id="KW-1185">Reference proteome</keyword>
<feature type="non-terminal residue" evidence="1">
    <location>
        <position position="118"/>
    </location>
</feature>
<evidence type="ECO:0000313" key="1">
    <source>
        <dbReference type="EMBL" id="GMT23331.1"/>
    </source>
</evidence>
<dbReference type="Proteomes" id="UP001432322">
    <property type="component" value="Unassembled WGS sequence"/>
</dbReference>